<comment type="caution">
    <text evidence="12">The sequence shown here is derived from an EMBL/GenBank/DDBJ whole genome shotgun (WGS) entry which is preliminary data.</text>
</comment>
<feature type="binding site" evidence="8">
    <location>
        <position position="189"/>
    </location>
    <ligand>
        <name>ATP</name>
        <dbReference type="ChEBI" id="CHEBI:30616"/>
    </ligand>
</feature>
<dbReference type="InterPro" id="IPR014729">
    <property type="entry name" value="Rossmann-like_a/b/a_fold"/>
</dbReference>
<evidence type="ECO:0000256" key="3">
    <source>
        <dbReference type="ARBA" id="ARBA00022723"/>
    </source>
</evidence>
<dbReference type="EMBL" id="JACXWD010000021">
    <property type="protein sequence ID" value="MBD3868038.1"/>
    <property type="molecule type" value="Genomic_DNA"/>
</dbReference>
<comment type="function">
    <text evidence="8">Catalyzes the ATP-dependent amidation of deamido-NAD to form NAD. Uses ammonia as a nitrogen source.</text>
</comment>
<dbReference type="GO" id="GO:0005737">
    <property type="term" value="C:cytoplasm"/>
    <property type="evidence" value="ECO:0007669"/>
    <property type="project" value="InterPro"/>
</dbReference>
<evidence type="ECO:0000256" key="4">
    <source>
        <dbReference type="ARBA" id="ARBA00022741"/>
    </source>
</evidence>
<evidence type="ECO:0000256" key="6">
    <source>
        <dbReference type="ARBA" id="ARBA00022842"/>
    </source>
</evidence>
<evidence type="ECO:0000259" key="11">
    <source>
        <dbReference type="Pfam" id="PF02540"/>
    </source>
</evidence>
<comment type="similarity">
    <text evidence="1 8 9">Belongs to the NAD synthetase family.</text>
</comment>
<proteinExistence type="inferred from homology"/>
<keyword evidence="4 8" id="KW-0547">Nucleotide-binding</keyword>
<dbReference type="GO" id="GO:0003952">
    <property type="term" value="F:NAD+ synthase (glutamine-hydrolyzing) activity"/>
    <property type="evidence" value="ECO:0007669"/>
    <property type="project" value="InterPro"/>
</dbReference>
<keyword evidence="2 8" id="KW-0436">Ligase</keyword>
<dbReference type="UniPathway" id="UPA00253">
    <property type="reaction ID" value="UER00333"/>
</dbReference>
<name>A0A8J7CLG0_9BACT</name>
<feature type="domain" description="NAD/GMP synthase" evidence="11">
    <location>
        <begin position="17"/>
        <end position="253"/>
    </location>
</feature>
<evidence type="ECO:0000256" key="7">
    <source>
        <dbReference type="ARBA" id="ARBA00023027"/>
    </source>
</evidence>
<dbReference type="PANTHER" id="PTHR23090">
    <property type="entry name" value="NH 3 /GLUTAMINE-DEPENDENT NAD + SYNTHETASE"/>
    <property type="match status" value="1"/>
</dbReference>
<evidence type="ECO:0000256" key="5">
    <source>
        <dbReference type="ARBA" id="ARBA00022840"/>
    </source>
</evidence>
<keyword evidence="3 8" id="KW-0479">Metal-binding</keyword>
<dbReference type="Pfam" id="PF02540">
    <property type="entry name" value="NAD_synthase"/>
    <property type="match status" value="1"/>
</dbReference>
<evidence type="ECO:0000313" key="13">
    <source>
        <dbReference type="Proteomes" id="UP000648239"/>
    </source>
</evidence>
<evidence type="ECO:0000256" key="10">
    <source>
        <dbReference type="RuleBase" id="RU003812"/>
    </source>
</evidence>
<feature type="binding site" evidence="8">
    <location>
        <begin position="36"/>
        <end position="43"/>
    </location>
    <ligand>
        <name>ATP</name>
        <dbReference type="ChEBI" id="CHEBI:30616"/>
    </ligand>
</feature>
<dbReference type="Gene3D" id="3.40.50.620">
    <property type="entry name" value="HUPs"/>
    <property type="match status" value="1"/>
</dbReference>
<dbReference type="GO" id="GO:0005524">
    <property type="term" value="F:ATP binding"/>
    <property type="evidence" value="ECO:0007669"/>
    <property type="project" value="UniProtKB-UniRule"/>
</dbReference>
<comment type="subunit">
    <text evidence="8">Homodimer.</text>
</comment>
<keyword evidence="6 8" id="KW-0460">Magnesium</keyword>
<dbReference type="InterPro" id="IPR022926">
    <property type="entry name" value="NH(3)-dep_NAD(+)_synth"/>
</dbReference>
<dbReference type="HAMAP" id="MF_00193">
    <property type="entry name" value="NadE_ammonia_dep"/>
    <property type="match status" value="1"/>
</dbReference>
<evidence type="ECO:0000256" key="8">
    <source>
        <dbReference type="HAMAP-Rule" id="MF_00193"/>
    </source>
</evidence>
<dbReference type="InterPro" id="IPR022310">
    <property type="entry name" value="NAD/GMP_synthase"/>
</dbReference>
<dbReference type="NCBIfam" id="TIGR00552">
    <property type="entry name" value="nadE"/>
    <property type="match status" value="1"/>
</dbReference>
<dbReference type="AlphaFoldDB" id="A0A8J7CLG0"/>
<feature type="binding site" evidence="8">
    <location>
        <position position="138"/>
    </location>
    <ligand>
        <name>ATP</name>
        <dbReference type="ChEBI" id="CHEBI:30616"/>
    </ligand>
</feature>
<evidence type="ECO:0000256" key="9">
    <source>
        <dbReference type="RuleBase" id="RU003811"/>
    </source>
</evidence>
<feature type="binding site" description="in other chain" evidence="8">
    <location>
        <position position="118"/>
    </location>
    <ligand>
        <name>deamido-NAD(+)</name>
        <dbReference type="ChEBI" id="CHEBI:58437"/>
        <note>ligand shared between two neighboring subunits</note>
    </ligand>
</feature>
<protein>
    <recommendedName>
        <fullName evidence="8 10">NH(3)-dependent NAD(+) synthetase</fullName>
        <ecNumber evidence="8 10">6.3.1.5</ecNumber>
    </recommendedName>
</protein>
<evidence type="ECO:0000256" key="1">
    <source>
        <dbReference type="ARBA" id="ARBA00005859"/>
    </source>
</evidence>
<accession>A0A8J7CLG0</accession>
<dbReference type="NCBIfam" id="NF010587">
    <property type="entry name" value="PRK13980.1"/>
    <property type="match status" value="1"/>
</dbReference>
<gene>
    <name evidence="8" type="primary">nadE</name>
    <name evidence="12" type="ORF">IFK94_07930</name>
</gene>
<dbReference type="PANTHER" id="PTHR23090:SF9">
    <property type="entry name" value="GLUTAMINE-DEPENDENT NAD(+) SYNTHETASE"/>
    <property type="match status" value="1"/>
</dbReference>
<keyword evidence="7 8" id="KW-0520">NAD</keyword>
<feature type="binding site" evidence="8">
    <location>
        <position position="143"/>
    </location>
    <ligand>
        <name>Mg(2+)</name>
        <dbReference type="ChEBI" id="CHEBI:18420"/>
    </ligand>
</feature>
<feature type="binding site" evidence="8">
    <location>
        <position position="42"/>
    </location>
    <ligand>
        <name>Mg(2+)</name>
        <dbReference type="ChEBI" id="CHEBI:18420"/>
    </ligand>
</feature>
<dbReference type="EC" id="6.3.1.5" evidence="8 10"/>
<dbReference type="GO" id="GO:0009435">
    <property type="term" value="P:NAD+ biosynthetic process"/>
    <property type="evidence" value="ECO:0007669"/>
    <property type="project" value="UniProtKB-UniRule"/>
</dbReference>
<comment type="caution">
    <text evidence="8">Lacks conserved residue(s) required for the propagation of feature annotation.</text>
</comment>
<reference evidence="12 13" key="1">
    <citation type="submission" date="2020-08" db="EMBL/GenBank/DDBJ databases">
        <title>Acidobacteriota in marine sediments use diverse sulfur dissimilation pathways.</title>
        <authorList>
            <person name="Wasmund K."/>
        </authorList>
    </citation>
    <scope>NUCLEOTIDE SEQUENCE [LARGE SCALE GENOMIC DNA]</scope>
    <source>
        <strain evidence="12">MAG AM4</strain>
    </source>
</reference>
<comment type="pathway">
    <text evidence="8">Cofactor biosynthesis; NAD(+) biosynthesis; NAD(+) from deamido-NAD(+) (ammonia route): step 1/1.</text>
</comment>
<keyword evidence="5 8" id="KW-0067">ATP-binding</keyword>
<dbReference type="FunFam" id="3.40.50.620:FF:000106">
    <property type="entry name" value="Glutamine-dependent NAD(+) synthetase"/>
    <property type="match status" value="1"/>
</dbReference>
<feature type="binding site" evidence="8">
    <location>
        <position position="167"/>
    </location>
    <ligand>
        <name>ATP</name>
        <dbReference type="ChEBI" id="CHEBI:30616"/>
    </ligand>
</feature>
<sequence length="275" mass="30054">MREADLGIDPSATTDILTGFIRSELERTGLSRLVVGLSGGLDSAVSTYLAAVALGPERIHAVLMPYRSSSRESLTDAALVVDALGIGSETVNITAMVEGCRESVGEMDRLRLGNVMARCRMTVLYDLSAREKALVLGTSNKTEILLGYGTLHGDMASALNPIGDLYKTQVRQLARHLQVPDLVVSKPPSADLWPDQSDEDELGFTYEEVDNLLALLVDARVSPATAVEKGFSREMVDRVLNLITGSQFKRRLPVIAKVSTRSVGWDFRYPRDWKS</sequence>
<dbReference type="SUPFAM" id="SSF52402">
    <property type="entry name" value="Adenine nucleotide alpha hydrolases-like"/>
    <property type="match status" value="1"/>
</dbReference>
<dbReference type="GO" id="GO:0046872">
    <property type="term" value="F:metal ion binding"/>
    <property type="evidence" value="ECO:0007669"/>
    <property type="project" value="UniProtKB-KW"/>
</dbReference>
<dbReference type="Proteomes" id="UP000648239">
    <property type="component" value="Unassembled WGS sequence"/>
</dbReference>
<dbReference type="InterPro" id="IPR003694">
    <property type="entry name" value="NAD_synthase"/>
</dbReference>
<evidence type="ECO:0000256" key="2">
    <source>
        <dbReference type="ARBA" id="ARBA00022598"/>
    </source>
</evidence>
<comment type="catalytic activity">
    <reaction evidence="8 10">
        <text>deamido-NAD(+) + NH4(+) + ATP = AMP + diphosphate + NAD(+) + H(+)</text>
        <dbReference type="Rhea" id="RHEA:21188"/>
        <dbReference type="ChEBI" id="CHEBI:15378"/>
        <dbReference type="ChEBI" id="CHEBI:28938"/>
        <dbReference type="ChEBI" id="CHEBI:30616"/>
        <dbReference type="ChEBI" id="CHEBI:33019"/>
        <dbReference type="ChEBI" id="CHEBI:57540"/>
        <dbReference type="ChEBI" id="CHEBI:58437"/>
        <dbReference type="ChEBI" id="CHEBI:456215"/>
        <dbReference type="EC" id="6.3.1.5"/>
    </reaction>
</comment>
<dbReference type="GO" id="GO:0004359">
    <property type="term" value="F:glutaminase activity"/>
    <property type="evidence" value="ECO:0007669"/>
    <property type="project" value="InterPro"/>
</dbReference>
<organism evidence="12 13">
    <name type="scientific">Candidatus Polarisedimenticola svalbardensis</name>
    <dbReference type="NCBI Taxonomy" id="2886004"/>
    <lineage>
        <taxon>Bacteria</taxon>
        <taxon>Pseudomonadati</taxon>
        <taxon>Acidobacteriota</taxon>
        <taxon>Candidatus Polarisedimenticolia</taxon>
        <taxon>Candidatus Polarisedimenticolales</taxon>
        <taxon>Candidatus Polarisedimenticolaceae</taxon>
        <taxon>Candidatus Polarisedimenticola</taxon>
    </lineage>
</organism>
<dbReference type="GO" id="GO:0008795">
    <property type="term" value="F:NAD+ synthase activity"/>
    <property type="evidence" value="ECO:0007669"/>
    <property type="project" value="UniProtKB-UniRule"/>
</dbReference>
<evidence type="ECO:0000313" key="12">
    <source>
        <dbReference type="EMBL" id="MBD3868038.1"/>
    </source>
</evidence>
<dbReference type="CDD" id="cd00553">
    <property type="entry name" value="NAD_synthase"/>
    <property type="match status" value="1"/>
</dbReference>